<proteinExistence type="predicted"/>
<organism evidence="2 3">
    <name type="scientific">Aphanomyces euteiches</name>
    <dbReference type="NCBI Taxonomy" id="100861"/>
    <lineage>
        <taxon>Eukaryota</taxon>
        <taxon>Sar</taxon>
        <taxon>Stramenopiles</taxon>
        <taxon>Oomycota</taxon>
        <taxon>Saprolegniomycetes</taxon>
        <taxon>Saprolegniales</taxon>
        <taxon>Verrucalvaceae</taxon>
        <taxon>Aphanomyces</taxon>
    </lineage>
</organism>
<comment type="caution">
    <text evidence="2">The sequence shown here is derived from an EMBL/GenBank/DDBJ whole genome shotgun (WGS) entry which is preliminary data.</text>
</comment>
<name>A0A6G0X7E3_9STRA</name>
<evidence type="ECO:0000313" key="2">
    <source>
        <dbReference type="EMBL" id="KAF0735765.1"/>
    </source>
</evidence>
<dbReference type="GO" id="GO:0016491">
    <property type="term" value="F:oxidoreductase activity"/>
    <property type="evidence" value="ECO:0007669"/>
    <property type="project" value="UniProtKB-KW"/>
</dbReference>
<evidence type="ECO:0000256" key="1">
    <source>
        <dbReference type="ARBA" id="ARBA00023002"/>
    </source>
</evidence>
<dbReference type="Pfam" id="PF00106">
    <property type="entry name" value="adh_short"/>
    <property type="match status" value="1"/>
</dbReference>
<dbReference type="EMBL" id="VJMJ01000093">
    <property type="protein sequence ID" value="KAF0735765.1"/>
    <property type="molecule type" value="Genomic_DNA"/>
</dbReference>
<protein>
    <submittedName>
        <fullName evidence="2">Uncharacterized protein</fullName>
    </submittedName>
</protein>
<dbReference type="Proteomes" id="UP000481153">
    <property type="component" value="Unassembled WGS sequence"/>
</dbReference>
<dbReference type="PANTHER" id="PTHR43157:SF31">
    <property type="entry name" value="PHOSPHATIDYLINOSITOL-GLYCAN BIOSYNTHESIS CLASS F PROTEIN"/>
    <property type="match status" value="1"/>
</dbReference>
<evidence type="ECO:0000313" key="3">
    <source>
        <dbReference type="Proteomes" id="UP000481153"/>
    </source>
</evidence>
<dbReference type="InterPro" id="IPR002347">
    <property type="entry name" value="SDR_fam"/>
</dbReference>
<gene>
    <name evidence="2" type="ORF">Ae201684_007770</name>
</gene>
<keyword evidence="1" id="KW-0560">Oxidoreductase</keyword>
<dbReference type="PRINTS" id="PR00081">
    <property type="entry name" value="GDHRDH"/>
</dbReference>
<dbReference type="InterPro" id="IPR036291">
    <property type="entry name" value="NAD(P)-bd_dom_sf"/>
</dbReference>
<dbReference type="AlphaFoldDB" id="A0A6G0X7E3"/>
<dbReference type="SUPFAM" id="SSF51735">
    <property type="entry name" value="NAD(P)-binding Rossmann-fold domains"/>
    <property type="match status" value="1"/>
</dbReference>
<accession>A0A6G0X7E3</accession>
<dbReference type="PANTHER" id="PTHR43157">
    <property type="entry name" value="PHOSPHATIDYLINOSITOL-GLYCAN BIOSYNTHESIS CLASS F PROTEIN-RELATED"/>
    <property type="match status" value="1"/>
</dbReference>
<keyword evidence="3" id="KW-1185">Reference proteome</keyword>
<reference evidence="2 3" key="1">
    <citation type="submission" date="2019-07" db="EMBL/GenBank/DDBJ databases">
        <title>Genomics analysis of Aphanomyces spp. identifies a new class of oomycete effector associated with host adaptation.</title>
        <authorList>
            <person name="Gaulin E."/>
        </authorList>
    </citation>
    <scope>NUCLEOTIDE SEQUENCE [LARGE SCALE GENOMIC DNA]</scope>
    <source>
        <strain evidence="2 3">ATCC 201684</strain>
    </source>
</reference>
<sequence>MTFSLSDIPDQTRRVAIVTGGTAGLGLQSVIVFTARSPARGQEALDKVQAALAPASFKVEFAIAENEDLTSIVRFADWFIARNLPLHVLLLNAGGGLAPYRAIHGVDSALFINHVAHHLLATRLLSVLERSAPSRVVVISSLAHSGVKTLDLDLPEKDQYDTVKAYGISKTAQLLMARGLMQQVGSAKVFVNSLHPGMVVTEVINRPIEFPHLPWFLRSIAVSLFKIVTKLFGTTPAKGVLTHMYVATSPDIENNDWRGQYFSPVAKLDKSSPLSENQDEVERLWKWTTAVIDRVLAESKI</sequence>
<dbReference type="VEuPathDB" id="FungiDB:AeMF1_014491"/>
<dbReference type="Gene3D" id="3.40.50.720">
    <property type="entry name" value="NAD(P)-binding Rossmann-like Domain"/>
    <property type="match status" value="1"/>
</dbReference>